<dbReference type="Proteomes" id="UP001322277">
    <property type="component" value="Chromosome 11"/>
</dbReference>
<dbReference type="GeneID" id="87951952"/>
<dbReference type="GO" id="GO:0016020">
    <property type="term" value="C:membrane"/>
    <property type="evidence" value="ECO:0007669"/>
    <property type="project" value="UniProtKB-SubCell"/>
</dbReference>
<keyword evidence="10" id="KW-1185">Reference proteome</keyword>
<organism evidence="9 10">
    <name type="scientific">Colletotrichum destructivum</name>
    <dbReference type="NCBI Taxonomy" id="34406"/>
    <lineage>
        <taxon>Eukaryota</taxon>
        <taxon>Fungi</taxon>
        <taxon>Dikarya</taxon>
        <taxon>Ascomycota</taxon>
        <taxon>Pezizomycotina</taxon>
        <taxon>Sordariomycetes</taxon>
        <taxon>Hypocreomycetidae</taxon>
        <taxon>Glomerellales</taxon>
        <taxon>Glomerellaceae</taxon>
        <taxon>Colletotrichum</taxon>
        <taxon>Colletotrichum destructivum species complex</taxon>
    </lineage>
</organism>
<dbReference type="InterPro" id="IPR049326">
    <property type="entry name" value="Rhodopsin_dom_fungi"/>
</dbReference>
<evidence type="ECO:0000313" key="9">
    <source>
        <dbReference type="EMBL" id="WQF90438.1"/>
    </source>
</evidence>
<feature type="transmembrane region" description="Helical" evidence="7">
    <location>
        <begin position="131"/>
        <end position="156"/>
    </location>
</feature>
<evidence type="ECO:0000256" key="6">
    <source>
        <dbReference type="SAM" id="MobiDB-lite"/>
    </source>
</evidence>
<evidence type="ECO:0000256" key="1">
    <source>
        <dbReference type="ARBA" id="ARBA00004141"/>
    </source>
</evidence>
<dbReference type="InterPro" id="IPR052337">
    <property type="entry name" value="SAT4-like"/>
</dbReference>
<dbReference type="AlphaFoldDB" id="A0AAX4J4Y0"/>
<reference evidence="10" key="1">
    <citation type="journal article" date="2023" name="bioRxiv">
        <title>Complete genome of the Medicago anthracnose fungus, Colletotrichum destructivum, reveals a mini-chromosome-like region within a core chromosome.</title>
        <authorList>
            <person name="Lapalu N."/>
            <person name="Simon A."/>
            <person name="Lu A."/>
            <person name="Plaumann P.-L."/>
            <person name="Amselem J."/>
            <person name="Pigne S."/>
            <person name="Auger A."/>
            <person name="Koch C."/>
            <person name="Dallery J.-F."/>
            <person name="O'Connell R.J."/>
        </authorList>
    </citation>
    <scope>NUCLEOTIDE SEQUENCE [LARGE SCALE GENOMIC DNA]</scope>
    <source>
        <strain evidence="10">CBS 520.97</strain>
    </source>
</reference>
<feature type="transmembrane region" description="Helical" evidence="7">
    <location>
        <begin position="168"/>
        <end position="191"/>
    </location>
</feature>
<feature type="compositionally biased region" description="Polar residues" evidence="6">
    <location>
        <begin position="320"/>
        <end position="329"/>
    </location>
</feature>
<feature type="transmembrane region" description="Helical" evidence="7">
    <location>
        <begin position="286"/>
        <end position="308"/>
    </location>
</feature>
<dbReference type="RefSeq" id="XP_062787659.1">
    <property type="nucleotide sequence ID" value="XM_062931608.1"/>
</dbReference>
<keyword evidence="4 7" id="KW-0472">Membrane</keyword>
<accession>A0AAX4J4Y0</accession>
<feature type="region of interest" description="Disordered" evidence="6">
    <location>
        <begin position="320"/>
        <end position="356"/>
    </location>
</feature>
<feature type="transmembrane region" description="Helical" evidence="7">
    <location>
        <begin position="26"/>
        <end position="48"/>
    </location>
</feature>
<feature type="transmembrane region" description="Helical" evidence="7">
    <location>
        <begin position="211"/>
        <end position="233"/>
    </location>
</feature>
<evidence type="ECO:0000313" key="10">
    <source>
        <dbReference type="Proteomes" id="UP001322277"/>
    </source>
</evidence>
<proteinExistence type="inferred from homology"/>
<name>A0AAX4J4Y0_9PEZI</name>
<gene>
    <name evidence="9" type="ORF">CDEST_15452</name>
</gene>
<keyword evidence="3 7" id="KW-1133">Transmembrane helix</keyword>
<dbReference type="PANTHER" id="PTHR33048">
    <property type="entry name" value="PTH11-LIKE INTEGRAL MEMBRANE PROTEIN (AFU_ORTHOLOGUE AFUA_5G11245)"/>
    <property type="match status" value="1"/>
</dbReference>
<comment type="subcellular location">
    <subcellularLocation>
        <location evidence="1">Membrane</location>
        <topology evidence="1">Multi-pass membrane protein</topology>
    </subcellularLocation>
</comment>
<evidence type="ECO:0000256" key="2">
    <source>
        <dbReference type="ARBA" id="ARBA00022692"/>
    </source>
</evidence>
<dbReference type="PANTHER" id="PTHR33048:SF57">
    <property type="entry name" value="INTEGRAL MEMBRANE PROTEIN-RELATED"/>
    <property type="match status" value="1"/>
</dbReference>
<feature type="transmembrane region" description="Helical" evidence="7">
    <location>
        <begin position="245"/>
        <end position="266"/>
    </location>
</feature>
<evidence type="ECO:0000256" key="4">
    <source>
        <dbReference type="ARBA" id="ARBA00023136"/>
    </source>
</evidence>
<sequence length="376" mass="41207">MSNIKLSVGTLGPSSRSLPTDTRKPIVIGIASMFICLVTFFMAVRVYIRGYALRAWGLDDSMYMWSCVSTQASRLIFIMDDHALMKKKVLVIALCATAICNFLPLDALYGSLGEHAWNTTLTQFKINNQEFQFLVAFVLMYQVTFTCVKVTFLLQYRRAFALPYMKRFCEIFLGFVFLTLIATLISGGMVLRVLLQPVYSPGGEGSSFLTYGYINAAINLVTNVTIFILPLTLVSRLNVGTTQKIGLIMGFGVGIFTSVISILRIASLRLGLDAVDINYQSVPLALLSLAEPASAIICACVPLLRPLLVQARMARLGNNSSRRPLSGLTNDVGGRRDVATSMPPPSPTSPTTPQMADIRDVCGNIHGDMEGYLSEH</sequence>
<feature type="transmembrane region" description="Helical" evidence="7">
    <location>
        <begin position="89"/>
        <end position="111"/>
    </location>
</feature>
<evidence type="ECO:0000259" key="8">
    <source>
        <dbReference type="Pfam" id="PF20684"/>
    </source>
</evidence>
<dbReference type="KEGG" id="cdet:87951952"/>
<protein>
    <recommendedName>
        <fullName evidence="8">Rhodopsin domain-containing protein</fullName>
    </recommendedName>
</protein>
<feature type="domain" description="Rhodopsin" evidence="8">
    <location>
        <begin position="47"/>
        <end position="309"/>
    </location>
</feature>
<dbReference type="Pfam" id="PF20684">
    <property type="entry name" value="Fung_rhodopsin"/>
    <property type="match status" value="1"/>
</dbReference>
<comment type="similarity">
    <text evidence="5">Belongs to the SAT4 family.</text>
</comment>
<keyword evidence="2 7" id="KW-0812">Transmembrane</keyword>
<evidence type="ECO:0000256" key="5">
    <source>
        <dbReference type="ARBA" id="ARBA00038359"/>
    </source>
</evidence>
<evidence type="ECO:0000256" key="7">
    <source>
        <dbReference type="SAM" id="Phobius"/>
    </source>
</evidence>
<dbReference type="EMBL" id="CP137315">
    <property type="protein sequence ID" value="WQF90438.1"/>
    <property type="molecule type" value="Genomic_DNA"/>
</dbReference>
<evidence type="ECO:0000256" key="3">
    <source>
        <dbReference type="ARBA" id="ARBA00022989"/>
    </source>
</evidence>